<dbReference type="EMBL" id="JAYMGO010000001">
    <property type="protein sequence ID" value="KAL1281938.1"/>
    <property type="molecule type" value="Genomic_DNA"/>
</dbReference>
<reference evidence="1 2" key="1">
    <citation type="submission" date="2023-09" db="EMBL/GenBank/DDBJ databases">
        <authorList>
            <person name="Wang M."/>
        </authorList>
    </citation>
    <scope>NUCLEOTIDE SEQUENCE [LARGE SCALE GENOMIC DNA]</scope>
    <source>
        <strain evidence="1">GT-2023</strain>
        <tissue evidence="1">Liver</tissue>
    </source>
</reference>
<feature type="non-terminal residue" evidence="1">
    <location>
        <position position="61"/>
    </location>
</feature>
<proteinExistence type="predicted"/>
<accession>A0ABR3NY24</accession>
<organism evidence="1 2">
    <name type="scientific">Cirrhinus molitorella</name>
    <name type="common">mud carp</name>
    <dbReference type="NCBI Taxonomy" id="172907"/>
    <lineage>
        <taxon>Eukaryota</taxon>
        <taxon>Metazoa</taxon>
        <taxon>Chordata</taxon>
        <taxon>Craniata</taxon>
        <taxon>Vertebrata</taxon>
        <taxon>Euteleostomi</taxon>
        <taxon>Actinopterygii</taxon>
        <taxon>Neopterygii</taxon>
        <taxon>Teleostei</taxon>
        <taxon>Ostariophysi</taxon>
        <taxon>Cypriniformes</taxon>
        <taxon>Cyprinidae</taxon>
        <taxon>Labeoninae</taxon>
        <taxon>Labeonini</taxon>
        <taxon>Cirrhinus</taxon>
    </lineage>
</organism>
<evidence type="ECO:0000313" key="1">
    <source>
        <dbReference type="EMBL" id="KAL1281938.1"/>
    </source>
</evidence>
<gene>
    <name evidence="1" type="ORF">QQF64_000741</name>
</gene>
<sequence>MKATVSHTKTNTAFPVKQAYEMVSQPAKLPESSSVERCQTTEERIMEAKKRKKELKDKDRD</sequence>
<protein>
    <submittedName>
        <fullName evidence="1">Uncharacterized protein</fullName>
    </submittedName>
</protein>
<evidence type="ECO:0000313" key="2">
    <source>
        <dbReference type="Proteomes" id="UP001558613"/>
    </source>
</evidence>
<comment type="caution">
    <text evidence="1">The sequence shown here is derived from an EMBL/GenBank/DDBJ whole genome shotgun (WGS) entry which is preliminary data.</text>
</comment>
<dbReference type="Proteomes" id="UP001558613">
    <property type="component" value="Unassembled WGS sequence"/>
</dbReference>
<keyword evidence="2" id="KW-1185">Reference proteome</keyword>
<name>A0ABR3NY24_9TELE</name>